<reference evidence="2 3" key="1">
    <citation type="submission" date="2020-01" db="EMBL/GenBank/DDBJ databases">
        <title>Jiella pacifica sp. nov.</title>
        <authorList>
            <person name="Xue Z."/>
            <person name="Zhu S."/>
            <person name="Chen J."/>
            <person name="Yang J."/>
        </authorList>
    </citation>
    <scope>NUCLEOTIDE SEQUENCE [LARGE SCALE GENOMIC DNA]</scope>
    <source>
        <strain evidence="2 3">40Bstr34</strain>
    </source>
</reference>
<evidence type="ECO:0000256" key="1">
    <source>
        <dbReference type="SAM" id="MobiDB-lite"/>
    </source>
</evidence>
<dbReference type="Proteomes" id="UP000469011">
    <property type="component" value="Unassembled WGS sequence"/>
</dbReference>
<sequence length="73" mass="8364">MSNAPDKFDNQQNRADEQDRDQDMSYRQNAPKARPSEDNAFDRPGSVDRTGGEIERHPDETVEVGEDVENQEK</sequence>
<protein>
    <submittedName>
        <fullName evidence="2">Uncharacterized protein</fullName>
    </submittedName>
</protein>
<evidence type="ECO:0000313" key="2">
    <source>
        <dbReference type="EMBL" id="NDW03312.1"/>
    </source>
</evidence>
<feature type="compositionally biased region" description="Acidic residues" evidence="1">
    <location>
        <begin position="61"/>
        <end position="73"/>
    </location>
</feature>
<dbReference type="AlphaFoldDB" id="A0A6N9SYA5"/>
<comment type="caution">
    <text evidence="2">The sequence shown here is derived from an EMBL/GenBank/DDBJ whole genome shotgun (WGS) entry which is preliminary data.</text>
</comment>
<proteinExistence type="predicted"/>
<organism evidence="2 3">
    <name type="scientific">Jiella pacifica</name>
    <dbReference type="NCBI Taxonomy" id="2696469"/>
    <lineage>
        <taxon>Bacteria</taxon>
        <taxon>Pseudomonadati</taxon>
        <taxon>Pseudomonadota</taxon>
        <taxon>Alphaproteobacteria</taxon>
        <taxon>Hyphomicrobiales</taxon>
        <taxon>Aurantimonadaceae</taxon>
        <taxon>Jiella</taxon>
    </lineage>
</organism>
<name>A0A6N9SYA5_9HYPH</name>
<dbReference type="RefSeq" id="WP_163460896.1">
    <property type="nucleotide sequence ID" value="NZ_JAAAMG010000001.1"/>
</dbReference>
<gene>
    <name evidence="2" type="ORF">GTK09_02630</name>
</gene>
<dbReference type="EMBL" id="JAAAMG010000001">
    <property type="protein sequence ID" value="NDW03312.1"/>
    <property type="molecule type" value="Genomic_DNA"/>
</dbReference>
<accession>A0A6N9SYA5</accession>
<feature type="compositionally biased region" description="Basic and acidic residues" evidence="1">
    <location>
        <begin position="50"/>
        <end position="60"/>
    </location>
</feature>
<feature type="compositionally biased region" description="Basic and acidic residues" evidence="1">
    <location>
        <begin position="1"/>
        <end position="24"/>
    </location>
</feature>
<feature type="region of interest" description="Disordered" evidence="1">
    <location>
        <begin position="1"/>
        <end position="73"/>
    </location>
</feature>
<evidence type="ECO:0000313" key="3">
    <source>
        <dbReference type="Proteomes" id="UP000469011"/>
    </source>
</evidence>
<keyword evidence="3" id="KW-1185">Reference proteome</keyword>